<reference evidence="1" key="1">
    <citation type="submission" date="2021-03" db="EMBL/GenBank/DDBJ databases">
        <title>Evolutionary priming and transition to the ectomycorrhizal habit in an iconic lineage of mushroom-forming fungi: is preadaptation a requirement?</title>
        <authorList>
            <consortium name="DOE Joint Genome Institute"/>
            <person name="Looney B.P."/>
            <person name="Miyauchi S."/>
            <person name="Morin E."/>
            <person name="Drula E."/>
            <person name="Courty P.E."/>
            <person name="Chicoki N."/>
            <person name="Fauchery L."/>
            <person name="Kohler A."/>
            <person name="Kuo A."/>
            <person name="LaButti K."/>
            <person name="Pangilinan J."/>
            <person name="Lipzen A."/>
            <person name="Riley R."/>
            <person name="Andreopoulos W."/>
            <person name="He G."/>
            <person name="Johnson J."/>
            <person name="Barry K.W."/>
            <person name="Grigoriev I.V."/>
            <person name="Nagy L."/>
            <person name="Hibbett D."/>
            <person name="Henrissat B."/>
            <person name="Matheny P.B."/>
            <person name="Labbe J."/>
            <person name="Martin A.F."/>
        </authorList>
    </citation>
    <scope>NUCLEOTIDE SEQUENCE</scope>
    <source>
        <strain evidence="1">BPL698</strain>
    </source>
</reference>
<comment type="caution">
    <text evidence="1">The sequence shown here is derived from an EMBL/GenBank/DDBJ whole genome shotgun (WGS) entry which is preliminary data.</text>
</comment>
<evidence type="ECO:0000313" key="2">
    <source>
        <dbReference type="Proteomes" id="UP001207468"/>
    </source>
</evidence>
<name>A0ACC0TY55_9AGAM</name>
<keyword evidence="2" id="KW-1185">Reference proteome</keyword>
<proteinExistence type="predicted"/>
<gene>
    <name evidence="1" type="ORF">F5148DRAFT_503710</name>
</gene>
<dbReference type="EMBL" id="JAGFNK010000336">
    <property type="protein sequence ID" value="KAI9452449.1"/>
    <property type="molecule type" value="Genomic_DNA"/>
</dbReference>
<organism evidence="1 2">
    <name type="scientific">Russula earlei</name>
    <dbReference type="NCBI Taxonomy" id="71964"/>
    <lineage>
        <taxon>Eukaryota</taxon>
        <taxon>Fungi</taxon>
        <taxon>Dikarya</taxon>
        <taxon>Basidiomycota</taxon>
        <taxon>Agaricomycotina</taxon>
        <taxon>Agaricomycetes</taxon>
        <taxon>Russulales</taxon>
        <taxon>Russulaceae</taxon>
        <taxon>Russula</taxon>
    </lineage>
</organism>
<accession>A0ACC0TY55</accession>
<evidence type="ECO:0000313" key="1">
    <source>
        <dbReference type="EMBL" id="KAI9452449.1"/>
    </source>
</evidence>
<protein>
    <submittedName>
        <fullName evidence="1">Uncharacterized protein</fullName>
    </submittedName>
</protein>
<sequence>MMCPVCFIESDPRAQASLQPALGDVMSGEELGDVIDDDDAHARVVHEGAAEARQHSESDGGERATMAAIPSGALQGQYATSDFGATRGYTRDDPLAPELSVDDISDNEMAPPRVTRPLPPAPAPAVNPDQAAPVAPTPPVIPKRTSLPAPTRAVPVPSSDTPPPIQGPSPQRAPARRTSLLPPSREIPIPVPDILDVASPRHQSSTKRTSLPPPTLLAPSSSFSREGSVPSSSPSAPTCSRLLRIRTPGAWAEQRGASRSR</sequence>
<dbReference type="Proteomes" id="UP001207468">
    <property type="component" value="Unassembled WGS sequence"/>
</dbReference>